<evidence type="ECO:0000313" key="2">
    <source>
        <dbReference type="Proteomes" id="UP000053477"/>
    </source>
</evidence>
<dbReference type="Proteomes" id="UP000053477">
    <property type="component" value="Unassembled WGS sequence"/>
</dbReference>
<accession>A0A0H2R4J8</accession>
<name>A0A0H2R4J8_9AGAM</name>
<sequence length="197" mass="21743">MKPSPLRQKYGISIIIGTQASRGSRTFADVGESCGGRLTCTCLTCTRLSLESIAHWDVFQNIDASVFPENSQLVDVESITHFTACDRRNDSSQSFQKASNCFLATFSPKSFDSPPARRGAMEDTRRSGYCKSVKDSDPSLWTRAACGQPSIPTIRLVKWRRFSLAPGLMKSSICLSISKPDPLYPVYSSPRTSVNRS</sequence>
<evidence type="ECO:0000313" key="1">
    <source>
        <dbReference type="EMBL" id="KLO06705.1"/>
    </source>
</evidence>
<dbReference type="EMBL" id="KQ086186">
    <property type="protein sequence ID" value="KLO06705.1"/>
    <property type="molecule type" value="Genomic_DNA"/>
</dbReference>
<dbReference type="AlphaFoldDB" id="A0A0H2R4J8"/>
<keyword evidence="2" id="KW-1185">Reference proteome</keyword>
<organism evidence="1 2">
    <name type="scientific">Schizopora paradoxa</name>
    <dbReference type="NCBI Taxonomy" id="27342"/>
    <lineage>
        <taxon>Eukaryota</taxon>
        <taxon>Fungi</taxon>
        <taxon>Dikarya</taxon>
        <taxon>Basidiomycota</taxon>
        <taxon>Agaricomycotina</taxon>
        <taxon>Agaricomycetes</taxon>
        <taxon>Hymenochaetales</taxon>
        <taxon>Schizoporaceae</taxon>
        <taxon>Schizopora</taxon>
    </lineage>
</organism>
<proteinExistence type="predicted"/>
<reference evidence="1 2" key="1">
    <citation type="submission" date="2015-04" db="EMBL/GenBank/DDBJ databases">
        <title>Complete genome sequence of Schizopora paradoxa KUC8140, a cosmopolitan wood degrader in East Asia.</title>
        <authorList>
            <consortium name="DOE Joint Genome Institute"/>
            <person name="Min B."/>
            <person name="Park H."/>
            <person name="Jang Y."/>
            <person name="Kim J.-J."/>
            <person name="Kim K.H."/>
            <person name="Pangilinan J."/>
            <person name="Lipzen A."/>
            <person name="Riley R."/>
            <person name="Grigoriev I.V."/>
            <person name="Spatafora J.W."/>
            <person name="Choi I.-G."/>
        </authorList>
    </citation>
    <scope>NUCLEOTIDE SEQUENCE [LARGE SCALE GENOMIC DNA]</scope>
    <source>
        <strain evidence="1 2">KUC8140</strain>
    </source>
</reference>
<gene>
    <name evidence="1" type="ORF">SCHPADRAFT_681005</name>
</gene>
<dbReference type="InParanoid" id="A0A0H2R4J8"/>
<protein>
    <submittedName>
        <fullName evidence="1">Uncharacterized protein</fullName>
    </submittedName>
</protein>